<keyword evidence="1" id="KW-0645">Protease</keyword>
<dbReference type="Pfam" id="PF13650">
    <property type="entry name" value="Asp_protease_2"/>
    <property type="match status" value="1"/>
</dbReference>
<keyword evidence="1" id="KW-0378">Hydrolase</keyword>
<dbReference type="RefSeq" id="WP_142531212.1">
    <property type="nucleotide sequence ID" value="NZ_CBCSJO010000017.1"/>
</dbReference>
<dbReference type="InterPro" id="IPR021109">
    <property type="entry name" value="Peptidase_aspartic_dom_sf"/>
</dbReference>
<dbReference type="InterPro" id="IPR034122">
    <property type="entry name" value="Retropepsin-like_bacterial"/>
</dbReference>
<dbReference type="AlphaFoldDB" id="A0A521FSD6"/>
<keyword evidence="2" id="KW-1185">Reference proteome</keyword>
<evidence type="ECO:0000313" key="2">
    <source>
        <dbReference type="Proteomes" id="UP000320300"/>
    </source>
</evidence>
<dbReference type="CDD" id="cd05483">
    <property type="entry name" value="retropepsin_like_bacteria"/>
    <property type="match status" value="1"/>
</dbReference>
<reference evidence="1 2" key="1">
    <citation type="submission" date="2017-05" db="EMBL/GenBank/DDBJ databases">
        <authorList>
            <person name="Varghese N."/>
            <person name="Submissions S."/>
        </authorList>
    </citation>
    <scope>NUCLEOTIDE SEQUENCE [LARGE SCALE GENOMIC DNA]</scope>
    <source>
        <strain evidence="1 2">DSM 19036</strain>
    </source>
</reference>
<dbReference type="EMBL" id="FXTN01000020">
    <property type="protein sequence ID" value="SMO99133.1"/>
    <property type="molecule type" value="Genomic_DNA"/>
</dbReference>
<dbReference type="SUPFAM" id="SSF50630">
    <property type="entry name" value="Acid proteases"/>
    <property type="match status" value="1"/>
</dbReference>
<sequence>MYRILFIAFFLLITEYSFSQSLSYNRGGTKSTNYFEEIPYQDINGKMIVKVKINGIDYNFLFDTGAPMCLSSKILTAVNADKLQNNQVNDVNGNKASSPTVIIKDIALGNLNFGGIPAVVGVPDFFKCWNVDGILGSNLLRNSIIQINSQKKTIVITDLTEKLQLADKKGISLFLDTIQSYPVFKVQFSGNPTMRVNFDTGDNGLLSLSETSMDQLKKANVYETVTKGYGANQIGAFGLEKDNEKFLLKFPTFNIADVHLKNVMTVTSKGSGARLGSKMLNYGIVTIDFIHQKFYFEGNAREIDLAEKQWPFQPTFNNNKMVVGLVWDEAGSSVALGEQIVEVDGTSFETVDLCDLLNKKSILEGKERSTITIRSRDGKLRKLEIEKK</sequence>
<organism evidence="1 2">
    <name type="scientific">Pedobacter westerhofensis</name>
    <dbReference type="NCBI Taxonomy" id="425512"/>
    <lineage>
        <taxon>Bacteria</taxon>
        <taxon>Pseudomonadati</taxon>
        <taxon>Bacteroidota</taxon>
        <taxon>Sphingobacteriia</taxon>
        <taxon>Sphingobacteriales</taxon>
        <taxon>Sphingobacteriaceae</taxon>
        <taxon>Pedobacter</taxon>
    </lineage>
</organism>
<name>A0A521FSD6_9SPHI</name>
<dbReference type="GO" id="GO:0006508">
    <property type="term" value="P:proteolysis"/>
    <property type="evidence" value="ECO:0007669"/>
    <property type="project" value="UniProtKB-KW"/>
</dbReference>
<dbReference type="GO" id="GO:0008233">
    <property type="term" value="F:peptidase activity"/>
    <property type="evidence" value="ECO:0007669"/>
    <property type="project" value="UniProtKB-KW"/>
</dbReference>
<dbReference type="Proteomes" id="UP000320300">
    <property type="component" value="Unassembled WGS sequence"/>
</dbReference>
<protein>
    <submittedName>
        <fullName evidence="1">Aspartyl protease</fullName>
    </submittedName>
</protein>
<evidence type="ECO:0000313" key="1">
    <source>
        <dbReference type="EMBL" id="SMO99133.1"/>
    </source>
</evidence>
<dbReference type="Gene3D" id="2.40.70.10">
    <property type="entry name" value="Acid Proteases"/>
    <property type="match status" value="1"/>
</dbReference>
<accession>A0A521FSD6</accession>
<proteinExistence type="predicted"/>
<gene>
    <name evidence="1" type="ORF">SAMN06265348_12011</name>
</gene>
<dbReference type="OrthoDB" id="5580718at2"/>